<dbReference type="Proteomes" id="UP000617628">
    <property type="component" value="Unassembled WGS sequence"/>
</dbReference>
<dbReference type="PROSITE" id="PS51257">
    <property type="entry name" value="PROKAR_LIPOPROTEIN"/>
    <property type="match status" value="1"/>
</dbReference>
<dbReference type="AlphaFoldDB" id="A0A934VLU5"/>
<dbReference type="Gene3D" id="2.60.120.1140">
    <property type="entry name" value="Protein of unknown function DUF192"/>
    <property type="match status" value="1"/>
</dbReference>
<dbReference type="InterPro" id="IPR038695">
    <property type="entry name" value="Saro_0823-like_sf"/>
</dbReference>
<dbReference type="InterPro" id="IPR003795">
    <property type="entry name" value="DUF192"/>
</dbReference>
<keyword evidence="3" id="KW-1185">Reference proteome</keyword>
<sequence length="157" mass="17961">MKRSLLLSILTAFCIAATSCSESEDSQPTMPETLQVGDKTITIEFAISRSEQTKGLMFRDGIDDDHGMLFIYKEPQRMSYWMKNVDFPIDIGFFTADGVLREIYPLYPQDTLSRKSIRDDMLYALETRFNWYSDNEIRPGAKLDLETVSQALAARGH</sequence>
<dbReference type="PANTHER" id="PTHR37953:SF1">
    <property type="entry name" value="UPF0127 PROTEIN MJ1496"/>
    <property type="match status" value="1"/>
</dbReference>
<evidence type="ECO:0000313" key="3">
    <source>
        <dbReference type="Proteomes" id="UP000617628"/>
    </source>
</evidence>
<dbReference type="EMBL" id="JAENIL010000026">
    <property type="protein sequence ID" value="MBK1878136.1"/>
    <property type="molecule type" value="Genomic_DNA"/>
</dbReference>
<proteinExistence type="predicted"/>
<dbReference type="PANTHER" id="PTHR37953">
    <property type="entry name" value="UPF0127 PROTEIN MJ1496"/>
    <property type="match status" value="1"/>
</dbReference>
<accession>A0A934VLU5</accession>
<dbReference type="Pfam" id="PF02643">
    <property type="entry name" value="DUF192"/>
    <property type="match status" value="1"/>
</dbReference>
<name>A0A934VLU5_9BACT</name>
<organism evidence="2 3">
    <name type="scientific">Pelagicoccus mobilis</name>
    <dbReference type="NCBI Taxonomy" id="415221"/>
    <lineage>
        <taxon>Bacteria</taxon>
        <taxon>Pseudomonadati</taxon>
        <taxon>Verrucomicrobiota</taxon>
        <taxon>Opitutia</taxon>
        <taxon>Puniceicoccales</taxon>
        <taxon>Pelagicoccaceae</taxon>
        <taxon>Pelagicoccus</taxon>
    </lineage>
</organism>
<comment type="caution">
    <text evidence="2">The sequence shown here is derived from an EMBL/GenBank/DDBJ whole genome shotgun (WGS) entry which is preliminary data.</text>
</comment>
<gene>
    <name evidence="2" type="ORF">JIN87_14750</name>
</gene>
<evidence type="ECO:0000256" key="1">
    <source>
        <dbReference type="SAM" id="SignalP"/>
    </source>
</evidence>
<evidence type="ECO:0000313" key="2">
    <source>
        <dbReference type="EMBL" id="MBK1878136.1"/>
    </source>
</evidence>
<keyword evidence="1" id="KW-0732">Signal</keyword>
<feature type="signal peptide" evidence="1">
    <location>
        <begin position="1"/>
        <end position="23"/>
    </location>
</feature>
<protein>
    <submittedName>
        <fullName evidence="2">DUF192 domain-containing protein</fullName>
    </submittedName>
</protein>
<feature type="chain" id="PRO_5037348507" evidence="1">
    <location>
        <begin position="24"/>
        <end position="157"/>
    </location>
</feature>
<reference evidence="2" key="1">
    <citation type="submission" date="2021-01" db="EMBL/GenBank/DDBJ databases">
        <title>Modified the classification status of verrucomicrobia.</title>
        <authorList>
            <person name="Feng X."/>
        </authorList>
    </citation>
    <scope>NUCLEOTIDE SEQUENCE</scope>
    <source>
        <strain evidence="2">KCTC 13126</strain>
    </source>
</reference>
<dbReference type="RefSeq" id="WP_200356349.1">
    <property type="nucleotide sequence ID" value="NZ_JAENIL010000026.1"/>
</dbReference>